<organism evidence="1 2">
    <name type="scientific">Streptomyces bikiniensis</name>
    <dbReference type="NCBI Taxonomy" id="1896"/>
    <lineage>
        <taxon>Bacteria</taxon>
        <taxon>Bacillati</taxon>
        <taxon>Actinomycetota</taxon>
        <taxon>Actinomycetes</taxon>
        <taxon>Kitasatosporales</taxon>
        <taxon>Streptomycetaceae</taxon>
        <taxon>Streptomyces</taxon>
    </lineage>
</organism>
<proteinExistence type="predicted"/>
<comment type="caution">
    <text evidence="1">The sequence shown here is derived from an EMBL/GenBank/DDBJ whole genome shotgun (WGS) entry which is preliminary data.</text>
</comment>
<reference evidence="1 2" key="1">
    <citation type="submission" date="2024-10" db="EMBL/GenBank/DDBJ databases">
        <title>The Natural Products Discovery Center: Release of the First 8490 Sequenced Strains for Exploring Actinobacteria Biosynthetic Diversity.</title>
        <authorList>
            <person name="Kalkreuter E."/>
            <person name="Kautsar S.A."/>
            <person name="Yang D."/>
            <person name="Bader C.D."/>
            <person name="Teijaro C.N."/>
            <person name="Fluegel L."/>
            <person name="Davis C.M."/>
            <person name="Simpson J.R."/>
            <person name="Lauterbach L."/>
            <person name="Steele A.D."/>
            <person name="Gui C."/>
            <person name="Meng S."/>
            <person name="Li G."/>
            <person name="Viehrig K."/>
            <person name="Ye F."/>
            <person name="Su P."/>
            <person name="Kiefer A.F."/>
            <person name="Nichols A."/>
            <person name="Cepeda A.J."/>
            <person name="Yan W."/>
            <person name="Fan B."/>
            <person name="Jiang Y."/>
            <person name="Adhikari A."/>
            <person name="Zheng C.-J."/>
            <person name="Schuster L."/>
            <person name="Cowan T.M."/>
            <person name="Smanski M.J."/>
            <person name="Chevrette M.G."/>
            <person name="De Carvalho L.P.S."/>
            <person name="Shen B."/>
        </authorList>
    </citation>
    <scope>NUCLEOTIDE SEQUENCE [LARGE SCALE GENOMIC DNA]</scope>
    <source>
        <strain evidence="1 2">NPDC053346</strain>
    </source>
</reference>
<dbReference type="RefSeq" id="WP_399621571.1">
    <property type="nucleotide sequence ID" value="NZ_JBITYT010000023.1"/>
</dbReference>
<dbReference type="EMBL" id="JBITYT010000023">
    <property type="protein sequence ID" value="MFI9123825.1"/>
    <property type="molecule type" value="Genomic_DNA"/>
</dbReference>
<dbReference type="Proteomes" id="UP001614391">
    <property type="component" value="Unassembled WGS sequence"/>
</dbReference>
<keyword evidence="2" id="KW-1185">Reference proteome</keyword>
<accession>A0ABW8D5A5</accession>
<name>A0ABW8D5A5_STRBI</name>
<sequence length="74" mass="8139">MTPTETRLVPALKIRAGDVFDRHGRTRTATSDAHRLGLGSVVVGIEGGECYFPLKAEIYVTRPVERRTSWPATA</sequence>
<gene>
    <name evidence="1" type="ORF">ACIGW0_31290</name>
</gene>
<evidence type="ECO:0000313" key="1">
    <source>
        <dbReference type="EMBL" id="MFI9123825.1"/>
    </source>
</evidence>
<protein>
    <submittedName>
        <fullName evidence="1">Uncharacterized protein</fullName>
    </submittedName>
</protein>
<evidence type="ECO:0000313" key="2">
    <source>
        <dbReference type="Proteomes" id="UP001614391"/>
    </source>
</evidence>